<dbReference type="PANTHER" id="PTHR12475:SF4">
    <property type="entry name" value="PROTEIN THEM6"/>
    <property type="match status" value="1"/>
</dbReference>
<dbReference type="Pfam" id="PF13279">
    <property type="entry name" value="4HBT_2"/>
    <property type="match status" value="1"/>
</dbReference>
<evidence type="ECO:0000313" key="2">
    <source>
        <dbReference type="EMBL" id="KAF0977317.1"/>
    </source>
</evidence>
<dbReference type="AlphaFoldDB" id="A0A6A5BJW6"/>
<protein>
    <recommendedName>
        <fullName evidence="4">Thioesterase domain-containing protein</fullName>
    </recommendedName>
</protein>
<evidence type="ECO:0008006" key="4">
    <source>
        <dbReference type="Google" id="ProtNLM"/>
    </source>
</evidence>
<keyword evidence="1" id="KW-0732">Signal</keyword>
<dbReference type="VEuPathDB" id="AmoebaDB:FDP41_003970"/>
<organism evidence="2 3">
    <name type="scientific">Naegleria fowleri</name>
    <name type="common">Brain eating amoeba</name>
    <dbReference type="NCBI Taxonomy" id="5763"/>
    <lineage>
        <taxon>Eukaryota</taxon>
        <taxon>Discoba</taxon>
        <taxon>Heterolobosea</taxon>
        <taxon>Tetramitia</taxon>
        <taxon>Eutetramitia</taxon>
        <taxon>Vahlkampfiidae</taxon>
        <taxon>Naegleria</taxon>
    </lineage>
</organism>
<dbReference type="GeneID" id="68111188"/>
<name>A0A6A5BJW6_NAEFO</name>
<sequence>MFDWLRFVWLLIVVFLFKSKQHVLLTRDDLLKQEHFPISKKKKDDDAHQQQHPHHHAPDVYHSIIPTCKHITHYFVTPFDVDWNLHLNNAQYLVALEFARISYGFTSHMWTRARNVLKANPLLMGISFQFRRDVGMFRWLRVESQVLSYDDRFMYMEQTCFVGGKFVGRGLARIGFAGKKGLLNSSEWASVVLCGEGVKQQSNASSSSLNRTHSEERSSLVESLSLNHQLEKIKSYIEKENQSMHTNDDHAQANMAREALKRLERVRTFAEHDSTLKE</sequence>
<dbReference type="VEuPathDB" id="AmoebaDB:NF0046750"/>
<dbReference type="VEuPathDB" id="AmoebaDB:NfTy_062960"/>
<evidence type="ECO:0000256" key="1">
    <source>
        <dbReference type="SAM" id="SignalP"/>
    </source>
</evidence>
<keyword evidence="3" id="KW-1185">Reference proteome</keyword>
<dbReference type="InterPro" id="IPR029069">
    <property type="entry name" value="HotDog_dom_sf"/>
</dbReference>
<dbReference type="EMBL" id="VFQX01000035">
    <property type="protein sequence ID" value="KAF0977317.1"/>
    <property type="molecule type" value="Genomic_DNA"/>
</dbReference>
<accession>A0A6A5BJW6</accession>
<evidence type="ECO:0000313" key="3">
    <source>
        <dbReference type="Proteomes" id="UP000444721"/>
    </source>
</evidence>
<proteinExistence type="predicted"/>
<feature type="signal peptide" evidence="1">
    <location>
        <begin position="1"/>
        <end position="21"/>
    </location>
</feature>
<dbReference type="Gene3D" id="3.10.129.10">
    <property type="entry name" value="Hotdog Thioesterase"/>
    <property type="match status" value="1"/>
</dbReference>
<dbReference type="SUPFAM" id="SSF54637">
    <property type="entry name" value="Thioesterase/thiol ester dehydrase-isomerase"/>
    <property type="match status" value="1"/>
</dbReference>
<dbReference type="RefSeq" id="XP_044562030.1">
    <property type="nucleotide sequence ID" value="XM_044707333.1"/>
</dbReference>
<feature type="chain" id="PRO_5025526734" description="Thioesterase domain-containing protein" evidence="1">
    <location>
        <begin position="22"/>
        <end position="278"/>
    </location>
</feature>
<dbReference type="PANTHER" id="PTHR12475">
    <property type="match status" value="1"/>
</dbReference>
<dbReference type="InterPro" id="IPR051490">
    <property type="entry name" value="THEM6_lcsJ_thioesterase"/>
</dbReference>
<dbReference type="Proteomes" id="UP000444721">
    <property type="component" value="Unassembled WGS sequence"/>
</dbReference>
<dbReference type="OMA" id="CKHITHY"/>
<dbReference type="CDD" id="cd00586">
    <property type="entry name" value="4HBT"/>
    <property type="match status" value="1"/>
</dbReference>
<gene>
    <name evidence="2" type="ORF">FDP41_003970</name>
</gene>
<comment type="caution">
    <text evidence="2">The sequence shown here is derived from an EMBL/GenBank/DDBJ whole genome shotgun (WGS) entry which is preliminary data.</text>
</comment>
<dbReference type="OrthoDB" id="265761at2759"/>
<reference evidence="2 3" key="1">
    <citation type="journal article" date="2019" name="Sci. Rep.">
        <title>Nanopore sequencing improves the draft genome of the human pathogenic amoeba Naegleria fowleri.</title>
        <authorList>
            <person name="Liechti N."/>
            <person name="Schurch N."/>
            <person name="Bruggmann R."/>
            <person name="Wittwer M."/>
        </authorList>
    </citation>
    <scope>NUCLEOTIDE SEQUENCE [LARGE SCALE GENOMIC DNA]</scope>
    <source>
        <strain evidence="2 3">ATCC 30894</strain>
    </source>
</reference>